<comment type="caution">
    <text evidence="9">The sequence shown here is derived from an EMBL/GenBank/DDBJ whole genome shotgun (WGS) entry which is preliminary data.</text>
</comment>
<keyword evidence="5" id="KW-0190">Covalent protein-DNA linkage</keyword>
<evidence type="ECO:0000256" key="4">
    <source>
        <dbReference type="ARBA" id="ARBA00022801"/>
    </source>
</evidence>
<dbReference type="SUPFAM" id="SSF143081">
    <property type="entry name" value="BB1717-like"/>
    <property type="match status" value="1"/>
</dbReference>
<dbReference type="InterPro" id="IPR036590">
    <property type="entry name" value="SRAP-like"/>
</dbReference>
<evidence type="ECO:0000256" key="8">
    <source>
        <dbReference type="RuleBase" id="RU364100"/>
    </source>
</evidence>
<evidence type="ECO:0000256" key="7">
    <source>
        <dbReference type="ARBA" id="ARBA00023239"/>
    </source>
</evidence>
<keyword evidence="7" id="KW-0456">Lyase</keyword>
<evidence type="ECO:0000256" key="3">
    <source>
        <dbReference type="ARBA" id="ARBA00022763"/>
    </source>
</evidence>
<keyword evidence="2 8" id="KW-0645">Protease</keyword>
<evidence type="ECO:0000313" key="9">
    <source>
        <dbReference type="EMBL" id="MFB0834284.1"/>
    </source>
</evidence>
<proteinExistence type="inferred from homology"/>
<dbReference type="InterPro" id="IPR003738">
    <property type="entry name" value="SRAP"/>
</dbReference>
<reference evidence="9 10" key="1">
    <citation type="submission" date="2024-09" db="EMBL/GenBank/DDBJ databases">
        <authorList>
            <person name="Salinas-Garcia M.A."/>
            <person name="Prieme A."/>
        </authorList>
    </citation>
    <scope>NUCLEOTIDE SEQUENCE [LARGE SCALE GENOMIC DNA]</scope>
    <source>
        <strain evidence="9 10">DSM 21081</strain>
    </source>
</reference>
<evidence type="ECO:0000256" key="5">
    <source>
        <dbReference type="ARBA" id="ARBA00023124"/>
    </source>
</evidence>
<evidence type="ECO:0000256" key="6">
    <source>
        <dbReference type="ARBA" id="ARBA00023125"/>
    </source>
</evidence>
<evidence type="ECO:0000256" key="2">
    <source>
        <dbReference type="ARBA" id="ARBA00022670"/>
    </source>
</evidence>
<keyword evidence="3" id="KW-0227">DNA damage</keyword>
<dbReference type="EMBL" id="JBHDLJ010000004">
    <property type="protein sequence ID" value="MFB0834284.1"/>
    <property type="molecule type" value="Genomic_DNA"/>
</dbReference>
<dbReference type="RefSeq" id="WP_373971452.1">
    <property type="nucleotide sequence ID" value="NZ_JBHDLJ010000004.1"/>
</dbReference>
<dbReference type="EC" id="3.4.-.-" evidence="8"/>
<dbReference type="Gene3D" id="3.90.1680.10">
    <property type="entry name" value="SOS response associated peptidase-like"/>
    <property type="match status" value="1"/>
</dbReference>
<name>A0ABV4UKX7_9MICC</name>
<comment type="similarity">
    <text evidence="1 8">Belongs to the SOS response-associated peptidase family.</text>
</comment>
<gene>
    <name evidence="9" type="ORF">ACETWP_06775</name>
</gene>
<sequence length="161" mass="17668">MGEEQRCGCAAINARSETVLEKPTFRSVAVRRRALVPADGYYESQDSGTGKIPMFMHSEDGGVVAFAGLYEFWRDPAVPGGGEWKWMMTATILTRSAADASGHIHDRTPVIEPKGLREERPDPGITHKGEIRSLLDAIPDPHCSLAWWGRSWATCAATGRN</sequence>
<dbReference type="Proteomes" id="UP001575652">
    <property type="component" value="Unassembled WGS sequence"/>
</dbReference>
<dbReference type="Pfam" id="PF02586">
    <property type="entry name" value="SRAP"/>
    <property type="match status" value="1"/>
</dbReference>
<evidence type="ECO:0000313" key="10">
    <source>
        <dbReference type="Proteomes" id="UP001575652"/>
    </source>
</evidence>
<keyword evidence="4 8" id="KW-0378">Hydrolase</keyword>
<dbReference type="PANTHER" id="PTHR13604">
    <property type="entry name" value="DC12-RELATED"/>
    <property type="match status" value="1"/>
</dbReference>
<keyword evidence="10" id="KW-1185">Reference proteome</keyword>
<evidence type="ECO:0000256" key="1">
    <source>
        <dbReference type="ARBA" id="ARBA00008136"/>
    </source>
</evidence>
<accession>A0ABV4UKX7</accession>
<keyword evidence="6" id="KW-0238">DNA-binding</keyword>
<protein>
    <recommendedName>
        <fullName evidence="8">Abasic site processing protein</fullName>
        <ecNumber evidence="8">3.4.-.-</ecNumber>
    </recommendedName>
</protein>
<organism evidence="9 10">
    <name type="scientific">Arthrobacter halodurans</name>
    <dbReference type="NCBI Taxonomy" id="516699"/>
    <lineage>
        <taxon>Bacteria</taxon>
        <taxon>Bacillati</taxon>
        <taxon>Actinomycetota</taxon>
        <taxon>Actinomycetes</taxon>
        <taxon>Micrococcales</taxon>
        <taxon>Micrococcaceae</taxon>
        <taxon>Arthrobacter</taxon>
    </lineage>
</organism>
<dbReference type="PANTHER" id="PTHR13604:SF0">
    <property type="entry name" value="ABASIC SITE PROCESSING PROTEIN HMCES"/>
    <property type="match status" value="1"/>
</dbReference>